<proteinExistence type="predicted"/>
<dbReference type="RefSeq" id="WP_145073553.1">
    <property type="nucleotide sequence ID" value="NZ_CP036425.1"/>
</dbReference>
<evidence type="ECO:0000256" key="1">
    <source>
        <dbReference type="SAM" id="MobiDB-lite"/>
    </source>
</evidence>
<keyword evidence="2" id="KW-0472">Membrane</keyword>
<keyword evidence="2" id="KW-1133">Transmembrane helix</keyword>
<protein>
    <submittedName>
        <fullName evidence="3">Uncharacterized protein</fullName>
    </submittedName>
</protein>
<accession>A0A517YPW4</accession>
<sequence length="118" mass="13342">MDSKQKQSRKTHHRYKAIGVIVISILIITFLISASSPVILKQSRHLRSTDKANAAQVDSHNHTQTPAKDPPHDHAPTSDEAMQLQPQYATFNLMHPAVFHHQADLNNPNNDKILFKLH</sequence>
<organism evidence="3 4">
    <name type="scientific">Poriferisphaera corsica</name>
    <dbReference type="NCBI Taxonomy" id="2528020"/>
    <lineage>
        <taxon>Bacteria</taxon>
        <taxon>Pseudomonadati</taxon>
        <taxon>Planctomycetota</taxon>
        <taxon>Phycisphaerae</taxon>
        <taxon>Phycisphaerales</taxon>
        <taxon>Phycisphaeraceae</taxon>
        <taxon>Poriferisphaera</taxon>
    </lineage>
</organism>
<feature type="compositionally biased region" description="Polar residues" evidence="1">
    <location>
        <begin position="56"/>
        <end position="66"/>
    </location>
</feature>
<dbReference type="AlphaFoldDB" id="A0A517YPW4"/>
<evidence type="ECO:0000313" key="4">
    <source>
        <dbReference type="Proteomes" id="UP000317369"/>
    </source>
</evidence>
<feature type="transmembrane region" description="Helical" evidence="2">
    <location>
        <begin position="20"/>
        <end position="40"/>
    </location>
</feature>
<keyword evidence="2" id="KW-0812">Transmembrane</keyword>
<name>A0A517YPW4_9BACT</name>
<evidence type="ECO:0000313" key="3">
    <source>
        <dbReference type="EMBL" id="QDU32269.1"/>
    </source>
</evidence>
<keyword evidence="4" id="KW-1185">Reference proteome</keyword>
<dbReference type="KEGG" id="pcor:KS4_03000"/>
<feature type="region of interest" description="Disordered" evidence="1">
    <location>
        <begin position="43"/>
        <end position="83"/>
    </location>
</feature>
<evidence type="ECO:0000256" key="2">
    <source>
        <dbReference type="SAM" id="Phobius"/>
    </source>
</evidence>
<gene>
    <name evidence="3" type="ORF">KS4_03000</name>
</gene>
<dbReference type="EMBL" id="CP036425">
    <property type="protein sequence ID" value="QDU32269.1"/>
    <property type="molecule type" value="Genomic_DNA"/>
</dbReference>
<dbReference type="Proteomes" id="UP000317369">
    <property type="component" value="Chromosome"/>
</dbReference>
<reference evidence="3 4" key="1">
    <citation type="submission" date="2019-02" db="EMBL/GenBank/DDBJ databases">
        <title>Deep-cultivation of Planctomycetes and their phenomic and genomic characterization uncovers novel biology.</title>
        <authorList>
            <person name="Wiegand S."/>
            <person name="Jogler M."/>
            <person name="Boedeker C."/>
            <person name="Pinto D."/>
            <person name="Vollmers J."/>
            <person name="Rivas-Marin E."/>
            <person name="Kohn T."/>
            <person name="Peeters S.H."/>
            <person name="Heuer A."/>
            <person name="Rast P."/>
            <person name="Oberbeckmann S."/>
            <person name="Bunk B."/>
            <person name="Jeske O."/>
            <person name="Meyerdierks A."/>
            <person name="Storesund J.E."/>
            <person name="Kallscheuer N."/>
            <person name="Luecker S."/>
            <person name="Lage O.M."/>
            <person name="Pohl T."/>
            <person name="Merkel B.J."/>
            <person name="Hornburger P."/>
            <person name="Mueller R.-W."/>
            <person name="Bruemmer F."/>
            <person name="Labrenz M."/>
            <person name="Spormann A.M."/>
            <person name="Op den Camp H."/>
            <person name="Overmann J."/>
            <person name="Amann R."/>
            <person name="Jetten M.S.M."/>
            <person name="Mascher T."/>
            <person name="Medema M.H."/>
            <person name="Devos D.P."/>
            <person name="Kaster A.-K."/>
            <person name="Ovreas L."/>
            <person name="Rohde M."/>
            <person name="Galperin M.Y."/>
            <person name="Jogler C."/>
        </authorList>
    </citation>
    <scope>NUCLEOTIDE SEQUENCE [LARGE SCALE GENOMIC DNA]</scope>
    <source>
        <strain evidence="3 4">KS4</strain>
    </source>
</reference>